<dbReference type="OrthoDB" id="674963at2759"/>
<protein>
    <submittedName>
        <fullName evidence="2">Uncharacterized protein</fullName>
    </submittedName>
</protein>
<organism evidence="2 3">
    <name type="scientific">Cotesia congregata</name>
    <name type="common">Parasitoid wasp</name>
    <name type="synonym">Apanteles congregatus</name>
    <dbReference type="NCBI Taxonomy" id="51543"/>
    <lineage>
        <taxon>Eukaryota</taxon>
        <taxon>Metazoa</taxon>
        <taxon>Ecdysozoa</taxon>
        <taxon>Arthropoda</taxon>
        <taxon>Hexapoda</taxon>
        <taxon>Insecta</taxon>
        <taxon>Pterygota</taxon>
        <taxon>Neoptera</taxon>
        <taxon>Endopterygota</taxon>
        <taxon>Hymenoptera</taxon>
        <taxon>Apocrita</taxon>
        <taxon>Ichneumonoidea</taxon>
        <taxon>Braconidae</taxon>
        <taxon>Microgastrinae</taxon>
        <taxon>Cotesia</taxon>
    </lineage>
</organism>
<dbReference type="Proteomes" id="UP000786811">
    <property type="component" value="Unassembled WGS sequence"/>
</dbReference>
<accession>A0A8J2H7D6</accession>
<dbReference type="EMBL" id="CAJNRD030001118">
    <property type="protein sequence ID" value="CAG5082037.1"/>
    <property type="molecule type" value="Genomic_DNA"/>
</dbReference>
<evidence type="ECO:0000256" key="1">
    <source>
        <dbReference type="SAM" id="MobiDB-lite"/>
    </source>
</evidence>
<proteinExistence type="predicted"/>
<name>A0A8J2H7D6_COTCN</name>
<keyword evidence="3" id="KW-1185">Reference proteome</keyword>
<gene>
    <name evidence="2" type="ORF">HICCMSTLAB_LOCUS3441</name>
</gene>
<evidence type="ECO:0000313" key="2">
    <source>
        <dbReference type="EMBL" id="CAG5082037.1"/>
    </source>
</evidence>
<evidence type="ECO:0000313" key="3">
    <source>
        <dbReference type="Proteomes" id="UP000786811"/>
    </source>
</evidence>
<dbReference type="AlphaFoldDB" id="A0A8J2H7D6"/>
<sequence>MLQQYDTLADRERTLKEQEELDEQEVQSIFGKKNNIINGKVLEEIIVVLPDEPPLKKTKTTEFSDNSIAKEKKSGFSWSSPGTR</sequence>
<reference evidence="2" key="1">
    <citation type="submission" date="2021-04" db="EMBL/GenBank/DDBJ databases">
        <authorList>
            <person name="Chebbi M.A.C M."/>
        </authorList>
    </citation>
    <scope>NUCLEOTIDE SEQUENCE</scope>
</reference>
<feature type="region of interest" description="Disordered" evidence="1">
    <location>
        <begin position="55"/>
        <end position="84"/>
    </location>
</feature>
<feature type="compositionally biased region" description="Basic and acidic residues" evidence="1">
    <location>
        <begin position="55"/>
        <end position="74"/>
    </location>
</feature>
<comment type="caution">
    <text evidence="2">The sequence shown here is derived from an EMBL/GenBank/DDBJ whole genome shotgun (WGS) entry which is preliminary data.</text>
</comment>